<dbReference type="Proteomes" id="UP001165488">
    <property type="component" value="Unassembled WGS sequence"/>
</dbReference>
<evidence type="ECO:0000256" key="1">
    <source>
        <dbReference type="SAM" id="Phobius"/>
    </source>
</evidence>
<keyword evidence="1" id="KW-0472">Membrane</keyword>
<sequence>MIFLKEHIITPFDKNRWVVNTNDGIHLLINNETRKLLNIVVNCTDLGSATSQFNDEYSQNLSLNDFECLIVNKFSGSGILVNFESNLKKSYMSIKIPLLSSKLAGYVSQPFKHLFNPLIFWFSLMLYSTLLIFLSIKYFSFDFDSIRLLDLVSFSVLFYTSMLIHELGHIAACKYFKVKHGEIGFGFYLIFPVVYAQITNVWSLKKHHRIITNLGGVYLELFYASMISLFFLFTYNYVYLYVSLLIFIKTISELNPFIRYDGYWILSDLTDTPNLLLKSNEAVKAFFSKDKRSGLFMKEGFIWILIYGIMNVLIVGFYMCIILVNYWEDILDFPAKIITAFHELFLGSTESIITLISLRYLLIAGFYILLLKLGISLLARIPRKKSLEKNLA</sequence>
<feature type="transmembrane region" description="Helical" evidence="1">
    <location>
        <begin position="222"/>
        <end position="248"/>
    </location>
</feature>
<reference evidence="2" key="1">
    <citation type="submission" date="2022-03" db="EMBL/GenBank/DDBJ databases">
        <title>De novo assembled genomes of Belliella spp. (Cyclobacteriaceae) strains.</title>
        <authorList>
            <person name="Szabo A."/>
            <person name="Korponai K."/>
            <person name="Felfoldi T."/>
        </authorList>
    </citation>
    <scope>NUCLEOTIDE SEQUENCE</scope>
    <source>
        <strain evidence="2">DSM 107340</strain>
    </source>
</reference>
<evidence type="ECO:0000313" key="3">
    <source>
        <dbReference type="Proteomes" id="UP001165488"/>
    </source>
</evidence>
<feature type="transmembrane region" description="Helical" evidence="1">
    <location>
        <begin position="360"/>
        <end position="379"/>
    </location>
</feature>
<dbReference type="RefSeq" id="WP_241275525.1">
    <property type="nucleotide sequence ID" value="NZ_JAKZGS010000011.1"/>
</dbReference>
<keyword evidence="1" id="KW-1133">Transmembrane helix</keyword>
<gene>
    <name evidence="2" type="ORF">MM236_13540</name>
</gene>
<proteinExistence type="predicted"/>
<feature type="transmembrane region" description="Helical" evidence="1">
    <location>
        <begin position="118"/>
        <end position="139"/>
    </location>
</feature>
<comment type="caution">
    <text evidence="2">The sequence shown here is derived from an EMBL/GenBank/DDBJ whole genome shotgun (WGS) entry which is preliminary data.</text>
</comment>
<feature type="transmembrane region" description="Helical" evidence="1">
    <location>
        <begin position="151"/>
        <end position="171"/>
    </location>
</feature>
<dbReference type="EMBL" id="JAKZGS010000011">
    <property type="protein sequence ID" value="MCH7399023.1"/>
    <property type="molecule type" value="Genomic_DNA"/>
</dbReference>
<organism evidence="2 3">
    <name type="scientific">Belliella calami</name>
    <dbReference type="NCBI Taxonomy" id="2923436"/>
    <lineage>
        <taxon>Bacteria</taxon>
        <taxon>Pseudomonadati</taxon>
        <taxon>Bacteroidota</taxon>
        <taxon>Cytophagia</taxon>
        <taxon>Cytophagales</taxon>
        <taxon>Cyclobacteriaceae</taxon>
        <taxon>Belliella</taxon>
    </lineage>
</organism>
<name>A0ABS9URY3_9BACT</name>
<evidence type="ECO:0000313" key="2">
    <source>
        <dbReference type="EMBL" id="MCH7399023.1"/>
    </source>
</evidence>
<evidence type="ECO:0008006" key="4">
    <source>
        <dbReference type="Google" id="ProtNLM"/>
    </source>
</evidence>
<feature type="transmembrane region" description="Helical" evidence="1">
    <location>
        <begin position="301"/>
        <end position="327"/>
    </location>
</feature>
<feature type="transmembrane region" description="Helical" evidence="1">
    <location>
        <begin position="183"/>
        <end position="202"/>
    </location>
</feature>
<protein>
    <recommendedName>
        <fullName evidence="4">Peptide zinc metalloprotease protein</fullName>
    </recommendedName>
</protein>
<keyword evidence="1" id="KW-0812">Transmembrane</keyword>
<keyword evidence="3" id="KW-1185">Reference proteome</keyword>
<accession>A0ABS9URY3</accession>